<dbReference type="OrthoDB" id="3145912at2759"/>
<organism evidence="1 2">
    <name type="scientific">Ephemerocybe angulata</name>
    <dbReference type="NCBI Taxonomy" id="980116"/>
    <lineage>
        <taxon>Eukaryota</taxon>
        <taxon>Fungi</taxon>
        <taxon>Dikarya</taxon>
        <taxon>Basidiomycota</taxon>
        <taxon>Agaricomycotina</taxon>
        <taxon>Agaricomycetes</taxon>
        <taxon>Agaricomycetidae</taxon>
        <taxon>Agaricales</taxon>
        <taxon>Agaricineae</taxon>
        <taxon>Psathyrellaceae</taxon>
        <taxon>Ephemerocybe</taxon>
    </lineage>
</organism>
<name>A0A8H5BNH0_9AGAR</name>
<accession>A0A8H5BNH0</accession>
<sequence length="165" mass="18660">MLDSSARHFSLPLFRQVTHLDIYCGIGSGSENMDWRTLNGLKHLTHFSVSLDPDEPSYEDVIRSIPASVRIMILYLVDFDPKDQGIQAIADGQIDDRAVICLVTRAPLDKYNKLAHILAKTSWQGLRDGWRYPLTLTQSIWAEAELAVVRRRLHMAQARGDELSG</sequence>
<dbReference type="AlphaFoldDB" id="A0A8H5BNH0"/>
<proteinExistence type="predicted"/>
<comment type="caution">
    <text evidence="1">The sequence shown here is derived from an EMBL/GenBank/DDBJ whole genome shotgun (WGS) entry which is preliminary data.</text>
</comment>
<gene>
    <name evidence="1" type="ORF">D9611_000707</name>
</gene>
<protein>
    <submittedName>
        <fullName evidence="1">Uncharacterized protein</fullName>
    </submittedName>
</protein>
<dbReference type="EMBL" id="JAACJK010000163">
    <property type="protein sequence ID" value="KAF5326644.1"/>
    <property type="molecule type" value="Genomic_DNA"/>
</dbReference>
<evidence type="ECO:0000313" key="2">
    <source>
        <dbReference type="Proteomes" id="UP000541558"/>
    </source>
</evidence>
<reference evidence="1 2" key="1">
    <citation type="journal article" date="2020" name="ISME J.">
        <title>Uncovering the hidden diversity of litter-decomposition mechanisms in mushroom-forming fungi.</title>
        <authorList>
            <person name="Floudas D."/>
            <person name="Bentzer J."/>
            <person name="Ahren D."/>
            <person name="Johansson T."/>
            <person name="Persson P."/>
            <person name="Tunlid A."/>
        </authorList>
    </citation>
    <scope>NUCLEOTIDE SEQUENCE [LARGE SCALE GENOMIC DNA]</scope>
    <source>
        <strain evidence="1 2">CBS 175.51</strain>
    </source>
</reference>
<dbReference type="Proteomes" id="UP000541558">
    <property type="component" value="Unassembled WGS sequence"/>
</dbReference>
<evidence type="ECO:0000313" key="1">
    <source>
        <dbReference type="EMBL" id="KAF5326644.1"/>
    </source>
</evidence>
<keyword evidence="2" id="KW-1185">Reference proteome</keyword>